<sequence>MNTFIENSSINSSYDVVEQEQIKDKNPILGVWEFLMPDADAPYRKGRIFISKPNGVYQVVISLKTGSLNGQDVKVDDNRINFNINIEGIERTSFVLEVKDDKMIGEFYSDSSSSEFLAKRQLPLE</sequence>
<name>A0A1M6MHZ7_9FLAO</name>
<keyword evidence="2" id="KW-1185">Reference proteome</keyword>
<dbReference type="OrthoDB" id="1178221at2"/>
<protein>
    <recommendedName>
        <fullName evidence="3">DUF4488 domain-containing protein</fullName>
    </recommendedName>
</protein>
<evidence type="ECO:0000313" key="2">
    <source>
        <dbReference type="Proteomes" id="UP000184314"/>
    </source>
</evidence>
<proteinExistence type="predicted"/>
<dbReference type="RefSeq" id="WP_073242813.1">
    <property type="nucleotide sequence ID" value="NZ_FQZX01000001.1"/>
</dbReference>
<dbReference type="STRING" id="228958.SAMN04488007_1593"/>
<accession>A0A1M6MHZ7</accession>
<organism evidence="1 2">
    <name type="scientific">Maribacter aquivivus</name>
    <dbReference type="NCBI Taxonomy" id="228958"/>
    <lineage>
        <taxon>Bacteria</taxon>
        <taxon>Pseudomonadati</taxon>
        <taxon>Bacteroidota</taxon>
        <taxon>Flavobacteriia</taxon>
        <taxon>Flavobacteriales</taxon>
        <taxon>Flavobacteriaceae</taxon>
        <taxon>Maribacter</taxon>
    </lineage>
</organism>
<gene>
    <name evidence="1" type="ORF">SAMN04488007_1593</name>
</gene>
<evidence type="ECO:0008006" key="3">
    <source>
        <dbReference type="Google" id="ProtNLM"/>
    </source>
</evidence>
<evidence type="ECO:0000313" key="1">
    <source>
        <dbReference type="EMBL" id="SHJ83016.1"/>
    </source>
</evidence>
<dbReference type="Proteomes" id="UP000184314">
    <property type="component" value="Unassembled WGS sequence"/>
</dbReference>
<dbReference type="EMBL" id="FQZX01000001">
    <property type="protein sequence ID" value="SHJ83016.1"/>
    <property type="molecule type" value="Genomic_DNA"/>
</dbReference>
<dbReference type="AlphaFoldDB" id="A0A1M6MHZ7"/>
<reference evidence="2" key="1">
    <citation type="submission" date="2016-11" db="EMBL/GenBank/DDBJ databases">
        <authorList>
            <person name="Varghese N."/>
            <person name="Submissions S."/>
        </authorList>
    </citation>
    <scope>NUCLEOTIDE SEQUENCE [LARGE SCALE GENOMIC DNA]</scope>
    <source>
        <strain evidence="2">DSM 16478</strain>
    </source>
</reference>